<dbReference type="EMBL" id="FZOU01000004">
    <property type="protein sequence ID" value="SNT13695.1"/>
    <property type="molecule type" value="Genomic_DNA"/>
</dbReference>
<name>A0A239K6E8_9BACT</name>
<reference evidence="1 2" key="1">
    <citation type="submission" date="2017-06" db="EMBL/GenBank/DDBJ databases">
        <authorList>
            <person name="Kim H.J."/>
            <person name="Triplett B.A."/>
        </authorList>
    </citation>
    <scope>NUCLEOTIDE SEQUENCE [LARGE SCALE GENOMIC DNA]</scope>
    <source>
        <strain evidence="1 2">DSM 18704</strain>
    </source>
</reference>
<organism evidence="1 2">
    <name type="scientific">Granulicella rosea</name>
    <dbReference type="NCBI Taxonomy" id="474952"/>
    <lineage>
        <taxon>Bacteria</taxon>
        <taxon>Pseudomonadati</taxon>
        <taxon>Acidobacteriota</taxon>
        <taxon>Terriglobia</taxon>
        <taxon>Terriglobales</taxon>
        <taxon>Acidobacteriaceae</taxon>
        <taxon>Granulicella</taxon>
    </lineage>
</organism>
<protein>
    <submittedName>
        <fullName evidence="1">Uncharacterized protein</fullName>
    </submittedName>
</protein>
<sequence length="208" mass="23876">MVWINFNVLKWSAEEFGRNLDEIVLSTYSLGLAGFSEAFARSQHHFKSGAAGIEEQDVGSYLGWIEEEFRQRRAALSAMALSLLAREIYSFHEELLRAVKSRCVLQTQLARRSGLLRQIAEYRGYIAIEIEKGPNFETAREITLARNLALHPNGRSQREYREQTTQRLMDEANEMNFTPDLLIQFIEELKVYSTWLAATVSDNLPPSK</sequence>
<dbReference type="Proteomes" id="UP000198356">
    <property type="component" value="Unassembled WGS sequence"/>
</dbReference>
<dbReference type="AlphaFoldDB" id="A0A239K6E8"/>
<accession>A0A239K6E8</accession>
<evidence type="ECO:0000313" key="2">
    <source>
        <dbReference type="Proteomes" id="UP000198356"/>
    </source>
</evidence>
<proteinExistence type="predicted"/>
<dbReference type="RefSeq" id="WP_089408968.1">
    <property type="nucleotide sequence ID" value="NZ_FZOU01000004.1"/>
</dbReference>
<evidence type="ECO:0000313" key="1">
    <source>
        <dbReference type="EMBL" id="SNT13695.1"/>
    </source>
</evidence>
<gene>
    <name evidence="1" type="ORF">SAMN05421770_104332</name>
</gene>
<keyword evidence="2" id="KW-1185">Reference proteome</keyword>